<comment type="caution">
    <text evidence="2">The sequence shown here is derived from an EMBL/GenBank/DDBJ whole genome shotgun (WGS) entry which is preliminary data.</text>
</comment>
<reference evidence="2" key="1">
    <citation type="journal article" date="2014" name="Int. J. Syst. Evol. Microbiol.">
        <title>Complete genome sequence of Corynebacterium casei LMG S-19264T (=DSM 44701T), isolated from a smear-ripened cheese.</title>
        <authorList>
            <consortium name="US DOE Joint Genome Institute (JGI-PGF)"/>
            <person name="Walter F."/>
            <person name="Albersmeier A."/>
            <person name="Kalinowski J."/>
            <person name="Ruckert C."/>
        </authorList>
    </citation>
    <scope>NUCLEOTIDE SEQUENCE</scope>
    <source>
        <strain evidence="2">JCM 13919</strain>
    </source>
</reference>
<protein>
    <submittedName>
        <fullName evidence="2">Uncharacterized protein</fullName>
    </submittedName>
</protein>
<dbReference type="Proteomes" id="UP000630149">
    <property type="component" value="Unassembled WGS sequence"/>
</dbReference>
<dbReference type="EMBL" id="BMOB01000013">
    <property type="protein sequence ID" value="GGI92563.1"/>
    <property type="molecule type" value="Genomic_DNA"/>
</dbReference>
<reference evidence="2" key="2">
    <citation type="submission" date="2020-09" db="EMBL/GenBank/DDBJ databases">
        <authorList>
            <person name="Sun Q."/>
            <person name="Ohkuma M."/>
        </authorList>
    </citation>
    <scope>NUCLEOTIDE SEQUENCE</scope>
    <source>
        <strain evidence="2">JCM 13919</strain>
    </source>
</reference>
<proteinExistence type="predicted"/>
<sequence>MFQEVLTKSYQKDVEEYVERAVATAEEKRELLAQLTQFFQDFHYNHCANFRVASRNDTPKIEREVIKCSLWYLTGWLTANNIQYQFYLWLKSKVEEALLSSFGSQDALITALLEQLGLKEDYRERLGQCLTQSPLEEGVAQIIYNPEALMQFAKTVLIEEKVIVETSPINSQDEILKIQNQALALIKKNPLFKEDIHFWTKLAEDFDEVLVSFLSPLKDTSLQSIVVVDALCESYFGEYLLFQWLYRSKAFRRAVWQRFSELMPTTQQCLFDLFLNQRLLERFVQTEEDEDAFLHLILKQSNLFVDGTTQPSLFDSLLVRRNSVTCKLIRSLARGRYAIDALLDALVSNERVLFNDPEHSLFKSLCWNQDGCVILNKLISKFGHESLLHWLRDKPERLLTSRSLYPSAFDFLSKTIDGRVFLAKLLLPLCEEPQFFTAFCEPRWLFEQPHRMAYLLQFNLPVLTFMLSKQGSIDWIDVARLVNVFQAHPHLYEQVELRNWLASDLQGQRLYAHIISKEEGALFKQNLPLPDQGPILPAGFMKVSGAENPDDLSSAVAEYWGKIYPQSATYSLQEEAFQTQLEQVFSVLETLVKKADPNPAYSEKLEAFHNRLKLNLDNQTDLFFKRIKYLLESLTYLWSKQSPAIIRGFLKPFFDEIEYCHAGVNDAVQHAVNALLDGWRDSISTALTQAVFEFAMYHDDLLGVHPSLGKHTGGLMLQHLAELGIGVLAPEATDVSDTAGCRLMPASYQWLQSHIYRYFTRERCIQIVYDAMSERVKEHILQKFSQESGEALPYNPNAYCVNWVRLEEELLSMPFLKEIQQLFGRMAPTLGHFFDRSDEENYTVKLLPNFDAQFSHIFTSLIEESLQISRMITPRALHIASFSLHDSDDFSPSEKRALAGHSDTSYLSTQIIDLIHHAFPNQFELRDIKRFPKLGTLLQCNPKGYSHLNLDIESADRFLQSLLSFIGQRNYYKNHPFQPVPTDFEKLGRAVNEVLIGLCKSGNQNALLNLVRAAHSSPENIRQLRELICYAFSFRSAEMRQVGQKLIAIALDRLGEAMFTNSEFYHPDFAAGFLQVLQSEPEDALTLFLKWHRRGNQIDPFLNDWALNQSRPELIPVLARAIEKTPQLANRISSATVRALIAQQKFGLVYVCLKNSTRLTSHLVPLLKQQPLFTLKEKDQVDFLELVLQKYPKWNNLSPDAQKRIQSELTLANWISLLTNPEYSVLRRCVFRTGYFLNQWITTLKAKNEWDEALSVLKETAKRLPGLLSYSLEAFQLLVVCLKQDDGFKTAFKEQMELQGVTHTSFNRYFEMVYLRSEEYLTWIGFFPERLHQEDVLNNALLAIRDNTLLQRNRDYIWEQVMNHAPVILTLAEIHPPIREVLVRQMLARKDAMMIASRRTSISSAAHERFQKESQRLSQLHTFIRSKPELSTRWEQVFPEFGQAELLQAVNSSRRRRGAITQFGLWQLPTSEREQTAQPAQKRRRTLTGVSVDTANVASAADPKP</sequence>
<feature type="compositionally biased region" description="Polar residues" evidence="1">
    <location>
        <begin position="1488"/>
        <end position="1497"/>
    </location>
</feature>
<evidence type="ECO:0000256" key="1">
    <source>
        <dbReference type="SAM" id="MobiDB-lite"/>
    </source>
</evidence>
<feature type="region of interest" description="Disordered" evidence="1">
    <location>
        <begin position="1471"/>
        <end position="1505"/>
    </location>
</feature>
<accession>A0A917JYP2</accession>
<gene>
    <name evidence="2" type="ORF">GCM10007966_21490</name>
</gene>
<organism evidence="2 3">
    <name type="scientific">Legionella impletisoli</name>
    <dbReference type="NCBI Taxonomy" id="343510"/>
    <lineage>
        <taxon>Bacteria</taxon>
        <taxon>Pseudomonadati</taxon>
        <taxon>Pseudomonadota</taxon>
        <taxon>Gammaproteobacteria</taxon>
        <taxon>Legionellales</taxon>
        <taxon>Legionellaceae</taxon>
        <taxon>Legionella</taxon>
    </lineage>
</organism>
<name>A0A917JYP2_9GAMM</name>
<evidence type="ECO:0000313" key="2">
    <source>
        <dbReference type="EMBL" id="GGI92563.1"/>
    </source>
</evidence>
<keyword evidence="3" id="KW-1185">Reference proteome</keyword>
<evidence type="ECO:0000313" key="3">
    <source>
        <dbReference type="Proteomes" id="UP000630149"/>
    </source>
</evidence>